<accession>A0ABR6ZVS4</accession>
<evidence type="ECO:0008006" key="4">
    <source>
        <dbReference type="Google" id="ProtNLM"/>
    </source>
</evidence>
<proteinExistence type="predicted"/>
<reference evidence="2 3" key="1">
    <citation type="submission" date="2020-08" db="EMBL/GenBank/DDBJ databases">
        <title>Novel species isolated from subtropical streams in China.</title>
        <authorList>
            <person name="Lu H."/>
        </authorList>
    </citation>
    <scope>NUCLEOTIDE SEQUENCE [LARGE SCALE GENOMIC DNA]</scope>
    <source>
        <strain evidence="2 3">CY18W</strain>
    </source>
</reference>
<organism evidence="2 3">
    <name type="scientific">Undibacterium hunanense</name>
    <dbReference type="NCBI Taxonomy" id="2762292"/>
    <lineage>
        <taxon>Bacteria</taxon>
        <taxon>Pseudomonadati</taxon>
        <taxon>Pseudomonadota</taxon>
        <taxon>Betaproteobacteria</taxon>
        <taxon>Burkholderiales</taxon>
        <taxon>Oxalobacteraceae</taxon>
        <taxon>Undibacterium</taxon>
    </lineage>
</organism>
<comment type="caution">
    <text evidence="2">The sequence shown here is derived from an EMBL/GenBank/DDBJ whole genome shotgun (WGS) entry which is preliminary data.</text>
</comment>
<sequence>MNKKLAMLIVCSAAFSSAAWSATSEKSAAYTAAKDTAATEYKLAKAKCDAITGNPKDVCIAEAKAARVHTESNAKAEYKNTLAARTSAAKDIADADYDVAKTKCGSLTGNDKDVCVKQANADKIAAVANAKADKKVVEARVDANDDKRNAEYKVAIEKCDALAGPGKDSCVVAAKTKFGK</sequence>
<dbReference type="Proteomes" id="UP000650424">
    <property type="component" value="Unassembled WGS sequence"/>
</dbReference>
<dbReference type="EMBL" id="JACOGF010000012">
    <property type="protein sequence ID" value="MBC3919982.1"/>
    <property type="molecule type" value="Genomic_DNA"/>
</dbReference>
<feature type="signal peptide" evidence="1">
    <location>
        <begin position="1"/>
        <end position="21"/>
    </location>
</feature>
<evidence type="ECO:0000313" key="2">
    <source>
        <dbReference type="EMBL" id="MBC3919982.1"/>
    </source>
</evidence>
<keyword evidence="1" id="KW-0732">Signal</keyword>
<protein>
    <recommendedName>
        <fullName evidence="4">Cell envelope biogenesis protein TolA</fullName>
    </recommendedName>
</protein>
<evidence type="ECO:0000313" key="3">
    <source>
        <dbReference type="Proteomes" id="UP000650424"/>
    </source>
</evidence>
<evidence type="ECO:0000256" key="1">
    <source>
        <dbReference type="SAM" id="SignalP"/>
    </source>
</evidence>
<name>A0ABR6ZVS4_9BURK</name>
<feature type="chain" id="PRO_5045675033" description="Cell envelope biogenesis protein TolA" evidence="1">
    <location>
        <begin position="22"/>
        <end position="180"/>
    </location>
</feature>
<keyword evidence="3" id="KW-1185">Reference proteome</keyword>
<gene>
    <name evidence="2" type="ORF">H8L32_21105</name>
</gene>
<dbReference type="RefSeq" id="WP_186949241.1">
    <property type="nucleotide sequence ID" value="NZ_JACOGF010000012.1"/>
</dbReference>